<evidence type="ECO:0000256" key="1">
    <source>
        <dbReference type="ARBA" id="ARBA00022679"/>
    </source>
</evidence>
<dbReference type="PROSITE" id="PS00380">
    <property type="entry name" value="RHODANESE_1"/>
    <property type="match status" value="1"/>
</dbReference>
<dbReference type="CDD" id="cd01448">
    <property type="entry name" value="TST_Repeat_1"/>
    <property type="match status" value="1"/>
</dbReference>
<feature type="domain" description="Rhodanese" evidence="3">
    <location>
        <begin position="19"/>
        <end position="136"/>
    </location>
</feature>
<dbReference type="Gene3D" id="3.40.250.10">
    <property type="entry name" value="Rhodanese-like domain"/>
    <property type="match status" value="2"/>
</dbReference>
<organism evidence="4 5">
    <name type="scientific">Rugosimonospora acidiphila</name>
    <dbReference type="NCBI Taxonomy" id="556531"/>
    <lineage>
        <taxon>Bacteria</taxon>
        <taxon>Bacillati</taxon>
        <taxon>Actinomycetota</taxon>
        <taxon>Actinomycetes</taxon>
        <taxon>Micromonosporales</taxon>
        <taxon>Micromonosporaceae</taxon>
        <taxon>Rugosimonospora</taxon>
    </lineage>
</organism>
<sequence length="278" mass="28987">MDNESPLIDVSALAELLTAPAPPSVLDVRWRLGGPPGRRDYLIGHIPGAVFLDLDDQLSGPPGAGGRHPLPEPDRLQRELRAAGVRQEHPVVVYDTGAGDAAARLWWTLRWAGHPDVRVLDGGYAAWTAAGRSVEPGEVSAAPGDFTVAPGKLPVLDAAGAADVARRGVLLDARVEPRYRGETEPVDRVAGHIPGAVNLPAARLSAPDGRLLPVADLRAQFTEAGVLPGGTVGAYCGSGVTAARTVLALTVAGITDPALYVGSWSEWITDPDRPVATS</sequence>
<dbReference type="InterPro" id="IPR045078">
    <property type="entry name" value="TST/MPST-like"/>
</dbReference>
<evidence type="ECO:0000259" key="3">
    <source>
        <dbReference type="PROSITE" id="PS50206"/>
    </source>
</evidence>
<evidence type="ECO:0000256" key="2">
    <source>
        <dbReference type="ARBA" id="ARBA00022737"/>
    </source>
</evidence>
<gene>
    <name evidence="4" type="ORF">GCM10023322_16560</name>
</gene>
<accession>A0ABP9RPB8</accession>
<dbReference type="Pfam" id="PF00581">
    <property type="entry name" value="Rhodanese"/>
    <property type="match status" value="2"/>
</dbReference>
<keyword evidence="5" id="KW-1185">Reference proteome</keyword>
<dbReference type="SMART" id="SM00450">
    <property type="entry name" value="RHOD"/>
    <property type="match status" value="2"/>
</dbReference>
<feature type="domain" description="Rhodanese" evidence="3">
    <location>
        <begin position="164"/>
        <end position="276"/>
    </location>
</feature>
<dbReference type="PANTHER" id="PTHR11364">
    <property type="entry name" value="THIOSULFATE SULFERTANSFERASE"/>
    <property type="match status" value="1"/>
</dbReference>
<reference evidence="5" key="1">
    <citation type="journal article" date="2019" name="Int. J. Syst. Evol. Microbiol.">
        <title>The Global Catalogue of Microorganisms (GCM) 10K type strain sequencing project: providing services to taxonomists for standard genome sequencing and annotation.</title>
        <authorList>
            <consortium name="The Broad Institute Genomics Platform"/>
            <consortium name="The Broad Institute Genome Sequencing Center for Infectious Disease"/>
            <person name="Wu L."/>
            <person name="Ma J."/>
        </authorList>
    </citation>
    <scope>NUCLEOTIDE SEQUENCE [LARGE SCALE GENOMIC DNA]</scope>
    <source>
        <strain evidence="5">JCM 18304</strain>
    </source>
</reference>
<proteinExistence type="predicted"/>
<dbReference type="PANTHER" id="PTHR11364:SF27">
    <property type="entry name" value="SULFURTRANSFERASE"/>
    <property type="match status" value="1"/>
</dbReference>
<dbReference type="InterPro" id="IPR001763">
    <property type="entry name" value="Rhodanese-like_dom"/>
</dbReference>
<keyword evidence="1" id="KW-0808">Transferase</keyword>
<comment type="caution">
    <text evidence="4">The sequence shown here is derived from an EMBL/GenBank/DDBJ whole genome shotgun (WGS) entry which is preliminary data.</text>
</comment>
<keyword evidence="2" id="KW-0677">Repeat</keyword>
<name>A0ABP9RPB8_9ACTN</name>
<protein>
    <submittedName>
        <fullName evidence="4">Sulfurtransferase</fullName>
    </submittedName>
</protein>
<dbReference type="InterPro" id="IPR001307">
    <property type="entry name" value="Thiosulphate_STrfase_CS"/>
</dbReference>
<dbReference type="CDD" id="cd01449">
    <property type="entry name" value="TST_Repeat_2"/>
    <property type="match status" value="1"/>
</dbReference>
<dbReference type="Proteomes" id="UP001501570">
    <property type="component" value="Unassembled WGS sequence"/>
</dbReference>
<dbReference type="SUPFAM" id="SSF52821">
    <property type="entry name" value="Rhodanese/Cell cycle control phosphatase"/>
    <property type="match status" value="2"/>
</dbReference>
<dbReference type="InterPro" id="IPR036873">
    <property type="entry name" value="Rhodanese-like_dom_sf"/>
</dbReference>
<evidence type="ECO:0000313" key="4">
    <source>
        <dbReference type="EMBL" id="GAA5181574.1"/>
    </source>
</evidence>
<evidence type="ECO:0000313" key="5">
    <source>
        <dbReference type="Proteomes" id="UP001501570"/>
    </source>
</evidence>
<dbReference type="EMBL" id="BAABJQ010000004">
    <property type="protein sequence ID" value="GAA5181574.1"/>
    <property type="molecule type" value="Genomic_DNA"/>
</dbReference>
<dbReference type="PROSITE" id="PS50206">
    <property type="entry name" value="RHODANESE_3"/>
    <property type="match status" value="2"/>
</dbReference>